<protein>
    <submittedName>
        <fullName evidence="3">Glycosyl transferase</fullName>
    </submittedName>
</protein>
<gene>
    <name evidence="3" type="ORF">CEP50_06370</name>
</gene>
<dbReference type="PANTHER" id="PTHR48050">
    <property type="entry name" value="STEROL 3-BETA-GLUCOSYLTRANSFERASE"/>
    <property type="match status" value="1"/>
</dbReference>
<dbReference type="CDD" id="cd03784">
    <property type="entry name" value="GT1_Gtf-like"/>
    <property type="match status" value="1"/>
</dbReference>
<dbReference type="PANTHER" id="PTHR48050:SF13">
    <property type="entry name" value="STEROL 3-BETA-GLUCOSYLTRANSFERASE UGT80A2"/>
    <property type="match status" value="1"/>
</dbReference>
<feature type="region of interest" description="Disordered" evidence="1">
    <location>
        <begin position="404"/>
        <end position="428"/>
    </location>
</feature>
<dbReference type="InterPro" id="IPR002213">
    <property type="entry name" value="UDP_glucos_trans"/>
</dbReference>
<evidence type="ECO:0000256" key="1">
    <source>
        <dbReference type="SAM" id="MobiDB-lite"/>
    </source>
</evidence>
<keyword evidence="3" id="KW-0808">Transferase</keyword>
<keyword evidence="4" id="KW-1185">Reference proteome</keyword>
<dbReference type="Pfam" id="PF06722">
    <property type="entry name" value="EryCIII-like_C"/>
    <property type="match status" value="1"/>
</dbReference>
<name>A0A2T0GYX1_ACTMO</name>
<organism evidence="3 4">
    <name type="scientific">Actinopolyspora mortivallis</name>
    <dbReference type="NCBI Taxonomy" id="33906"/>
    <lineage>
        <taxon>Bacteria</taxon>
        <taxon>Bacillati</taxon>
        <taxon>Actinomycetota</taxon>
        <taxon>Actinomycetes</taxon>
        <taxon>Actinopolysporales</taxon>
        <taxon>Actinopolysporaceae</taxon>
        <taxon>Actinopolyspora</taxon>
    </lineage>
</organism>
<evidence type="ECO:0000313" key="4">
    <source>
        <dbReference type="Proteomes" id="UP000239352"/>
    </source>
</evidence>
<dbReference type="GO" id="GO:0008194">
    <property type="term" value="F:UDP-glycosyltransferase activity"/>
    <property type="evidence" value="ECO:0007669"/>
    <property type="project" value="InterPro"/>
</dbReference>
<dbReference type="FunCoup" id="A0A2T0GYX1">
    <property type="interactions" value="4"/>
</dbReference>
<dbReference type="Gene3D" id="3.40.50.2000">
    <property type="entry name" value="Glycogen Phosphorylase B"/>
    <property type="match status" value="2"/>
</dbReference>
<sequence length="428" mass="46979">MLSVAEELVGRGHRVRWYTGAAFRESVRRSGARFEPMRAAYDFSGMTREQAFPHHAGLTGLNGMTTGFREIFLDPAPDQMADLLDLVEVEPPDVLVTDETIFGAGFAREHLGLRQVWVSTSVYLFSSRDTAPFGLGLFPSTAPWARVRNAALRLAAHHVVLRGLRRHGDRIRSRVGLAPMRKGPFENVVHPPDLYLMSTVPSFEYPLGDMLPQTRFVGPLQSATVPDGDLPPWWDELDGRRPVVHLTQGTVANDWRRLLAPGLEALAEEDVTVIATTGADPEDLDLGPLPGNARLCRFVPHAHLLPRTDVMVTNGGYGGVNSALSHGVPLVVAAATEEKHEVGQRVAWSGAGIHLRKRRLSRHDIRDAVRRVLSEPSFVRRAGELRAEYRDHGGRSEAVDRIEELVSGGPSTGPSAPRRSGGSETEKP</sequence>
<dbReference type="SUPFAM" id="SSF53756">
    <property type="entry name" value="UDP-Glycosyltransferase/glycogen phosphorylase"/>
    <property type="match status" value="1"/>
</dbReference>
<dbReference type="GO" id="GO:0017000">
    <property type="term" value="P:antibiotic biosynthetic process"/>
    <property type="evidence" value="ECO:0007669"/>
    <property type="project" value="UniProtKB-ARBA"/>
</dbReference>
<dbReference type="Proteomes" id="UP000239352">
    <property type="component" value="Unassembled WGS sequence"/>
</dbReference>
<dbReference type="InParanoid" id="A0A2T0GYX1"/>
<dbReference type="AlphaFoldDB" id="A0A2T0GYX1"/>
<proteinExistence type="predicted"/>
<accession>A0A2T0GYX1</accession>
<comment type="caution">
    <text evidence="3">The sequence shown here is derived from an EMBL/GenBank/DDBJ whole genome shotgun (WGS) entry which is preliminary data.</text>
</comment>
<dbReference type="EMBL" id="PVSR01000005">
    <property type="protein sequence ID" value="PRW64290.1"/>
    <property type="molecule type" value="Genomic_DNA"/>
</dbReference>
<dbReference type="GO" id="GO:0016758">
    <property type="term" value="F:hexosyltransferase activity"/>
    <property type="evidence" value="ECO:0007669"/>
    <property type="project" value="UniProtKB-ARBA"/>
</dbReference>
<dbReference type="InterPro" id="IPR010610">
    <property type="entry name" value="EryCIII-like_C"/>
</dbReference>
<dbReference type="InterPro" id="IPR050426">
    <property type="entry name" value="Glycosyltransferase_28"/>
</dbReference>
<reference evidence="3 4" key="1">
    <citation type="submission" date="2018-03" db="EMBL/GenBank/DDBJ databases">
        <title>Actinopolyspora mortivallis from Sahara, screening for active biomolecules.</title>
        <authorList>
            <person name="Selama O."/>
            <person name="Wellington E.M.H."/>
            <person name="Hacene H."/>
        </authorList>
    </citation>
    <scope>NUCLEOTIDE SEQUENCE [LARGE SCALE GENOMIC DNA]</scope>
    <source>
        <strain evidence="3 4">M5A</strain>
    </source>
</reference>
<evidence type="ECO:0000259" key="2">
    <source>
        <dbReference type="Pfam" id="PF06722"/>
    </source>
</evidence>
<dbReference type="FunFam" id="3.40.50.2000:FF:000072">
    <property type="entry name" value="Glycosyl transferase"/>
    <property type="match status" value="1"/>
</dbReference>
<feature type="domain" description="Erythromycin biosynthesis protein CIII-like C-terminal" evidence="2">
    <location>
        <begin position="263"/>
        <end position="405"/>
    </location>
</feature>
<evidence type="ECO:0000313" key="3">
    <source>
        <dbReference type="EMBL" id="PRW64290.1"/>
    </source>
</evidence>